<evidence type="ECO:0000256" key="1">
    <source>
        <dbReference type="SAM" id="Phobius"/>
    </source>
</evidence>
<protein>
    <recommendedName>
        <fullName evidence="5">LPXTG-motif cell wall-anchored protein</fullName>
    </recommendedName>
</protein>
<reference evidence="3 4" key="1">
    <citation type="submission" date="2018-03" db="EMBL/GenBank/DDBJ databases">
        <title>Genomic Encyclopedia of Archaeal and Bacterial Type Strains, Phase II (KMG-II): from individual species to whole genera.</title>
        <authorList>
            <person name="Goeker M."/>
        </authorList>
    </citation>
    <scope>NUCLEOTIDE SEQUENCE [LARGE SCALE GENOMIC DNA]</scope>
    <source>
        <strain evidence="3 4">DSM 45348</strain>
    </source>
</reference>
<feature type="chain" id="PRO_5015628312" description="LPXTG-motif cell wall-anchored protein" evidence="2">
    <location>
        <begin position="27"/>
        <end position="173"/>
    </location>
</feature>
<dbReference type="AlphaFoldDB" id="A0A2T0S3A5"/>
<keyword evidence="1" id="KW-0472">Membrane</keyword>
<evidence type="ECO:0000313" key="3">
    <source>
        <dbReference type="EMBL" id="PRY27916.1"/>
    </source>
</evidence>
<accession>A0A2T0S3A5</accession>
<sequence length="173" mass="17105">MRALRGFLVICAALCAIFLGSTAAQADPYPVGPPAAGVSDGSVSTGSSVRFSGRGFGAGELVRITVNGKVVGTVRASADGTFSTVVKLAGLDGDVVLSAAGVESGVVVNANVRVNAGESGGGGEDADDVNAGDALPTTGPSIGDLAKYVYGGTAAIMLGTGLLWFTRRRRASV</sequence>
<keyword evidence="4" id="KW-1185">Reference proteome</keyword>
<gene>
    <name evidence="3" type="ORF">CLV70_10970</name>
</gene>
<dbReference type="Proteomes" id="UP000239209">
    <property type="component" value="Unassembled WGS sequence"/>
</dbReference>
<organism evidence="3 4">
    <name type="scientific">Pseudosporangium ferrugineum</name>
    <dbReference type="NCBI Taxonomy" id="439699"/>
    <lineage>
        <taxon>Bacteria</taxon>
        <taxon>Bacillati</taxon>
        <taxon>Actinomycetota</taxon>
        <taxon>Actinomycetes</taxon>
        <taxon>Micromonosporales</taxon>
        <taxon>Micromonosporaceae</taxon>
        <taxon>Pseudosporangium</taxon>
    </lineage>
</organism>
<evidence type="ECO:0000256" key="2">
    <source>
        <dbReference type="SAM" id="SignalP"/>
    </source>
</evidence>
<evidence type="ECO:0008006" key="5">
    <source>
        <dbReference type="Google" id="ProtNLM"/>
    </source>
</evidence>
<feature type="transmembrane region" description="Helical" evidence="1">
    <location>
        <begin position="148"/>
        <end position="166"/>
    </location>
</feature>
<keyword evidence="1" id="KW-1133">Transmembrane helix</keyword>
<feature type="signal peptide" evidence="2">
    <location>
        <begin position="1"/>
        <end position="26"/>
    </location>
</feature>
<name>A0A2T0S3A5_9ACTN</name>
<comment type="caution">
    <text evidence="3">The sequence shown here is derived from an EMBL/GenBank/DDBJ whole genome shotgun (WGS) entry which is preliminary data.</text>
</comment>
<keyword evidence="1" id="KW-0812">Transmembrane</keyword>
<dbReference type="EMBL" id="PVZG01000009">
    <property type="protein sequence ID" value="PRY27916.1"/>
    <property type="molecule type" value="Genomic_DNA"/>
</dbReference>
<evidence type="ECO:0000313" key="4">
    <source>
        <dbReference type="Proteomes" id="UP000239209"/>
    </source>
</evidence>
<dbReference type="RefSeq" id="WP_146164102.1">
    <property type="nucleotide sequence ID" value="NZ_PVZG01000009.1"/>
</dbReference>
<keyword evidence="2" id="KW-0732">Signal</keyword>
<proteinExistence type="predicted"/>